<comment type="caution">
    <text evidence="2">The sequence shown here is derived from an EMBL/GenBank/DDBJ whole genome shotgun (WGS) entry which is preliminary data.</text>
</comment>
<keyword evidence="1" id="KW-0812">Transmembrane</keyword>
<dbReference type="EMBL" id="VJVZ01000009">
    <property type="protein sequence ID" value="TRW23295.1"/>
    <property type="molecule type" value="Genomic_DNA"/>
</dbReference>
<dbReference type="RefSeq" id="WP_143374012.1">
    <property type="nucleotide sequence ID" value="NZ_VJVZ01000009.1"/>
</dbReference>
<reference evidence="2 3" key="1">
    <citation type="submission" date="2019-07" db="EMBL/GenBank/DDBJ databases">
        <title>Flavobacterium sp. nov., isolated from glacier ice.</title>
        <authorList>
            <person name="Liu Q."/>
            <person name="Xin Y.-H."/>
        </authorList>
    </citation>
    <scope>NUCLEOTIDE SEQUENCE [LARGE SCALE GENOMIC DNA]</scope>
    <source>
        <strain evidence="2 3">ZT4R6</strain>
    </source>
</reference>
<sequence>MKNYDVKHIAFHVLVALYFIWLPVFAVLLCLALNDTLTTASLSLSKIFLTWIFLNLIMGSALFFVIQLFQKKNLLNKIIRFSFIAIAVVSVTITLVIVGNA</sequence>
<evidence type="ECO:0000313" key="3">
    <source>
        <dbReference type="Proteomes" id="UP000320643"/>
    </source>
</evidence>
<feature type="transmembrane region" description="Helical" evidence="1">
    <location>
        <begin position="9"/>
        <end position="34"/>
    </location>
</feature>
<name>A0A552UYH9_9FLAO</name>
<evidence type="ECO:0000313" key="2">
    <source>
        <dbReference type="EMBL" id="TRW23295.1"/>
    </source>
</evidence>
<dbReference type="OrthoDB" id="1362122at2"/>
<feature type="transmembrane region" description="Helical" evidence="1">
    <location>
        <begin position="78"/>
        <end position="98"/>
    </location>
</feature>
<proteinExistence type="predicted"/>
<evidence type="ECO:0000256" key="1">
    <source>
        <dbReference type="SAM" id="Phobius"/>
    </source>
</evidence>
<keyword evidence="3" id="KW-1185">Reference proteome</keyword>
<organism evidence="2 3">
    <name type="scientific">Flavobacterium zepuense</name>
    <dbReference type="NCBI Taxonomy" id="2593302"/>
    <lineage>
        <taxon>Bacteria</taxon>
        <taxon>Pseudomonadati</taxon>
        <taxon>Bacteroidota</taxon>
        <taxon>Flavobacteriia</taxon>
        <taxon>Flavobacteriales</taxon>
        <taxon>Flavobacteriaceae</taxon>
        <taxon>Flavobacterium</taxon>
    </lineage>
</organism>
<dbReference type="Proteomes" id="UP000320643">
    <property type="component" value="Unassembled WGS sequence"/>
</dbReference>
<feature type="transmembrane region" description="Helical" evidence="1">
    <location>
        <begin position="46"/>
        <end position="66"/>
    </location>
</feature>
<accession>A0A552UYH9</accession>
<dbReference type="AlphaFoldDB" id="A0A552UYH9"/>
<protein>
    <submittedName>
        <fullName evidence="2">Uncharacterized protein</fullName>
    </submittedName>
</protein>
<keyword evidence="1" id="KW-0472">Membrane</keyword>
<keyword evidence="1" id="KW-1133">Transmembrane helix</keyword>
<gene>
    <name evidence="2" type="ORF">FMM05_13945</name>
</gene>